<comment type="caution">
    <text evidence="18">The sequence shown here is derived from an EMBL/GenBank/DDBJ whole genome shotgun (WGS) entry which is preliminary data.</text>
</comment>
<dbReference type="OrthoDB" id="5585968at2759"/>
<feature type="region of interest" description="Disordered" evidence="16">
    <location>
        <begin position="95"/>
        <end position="125"/>
    </location>
</feature>
<evidence type="ECO:0000256" key="5">
    <source>
        <dbReference type="ARBA" id="ARBA00012697"/>
    </source>
</evidence>
<evidence type="ECO:0000256" key="3">
    <source>
        <dbReference type="ARBA" id="ARBA00004925"/>
    </source>
</evidence>
<comment type="catalytic activity">
    <reaction evidence="14 15">
        <text>L-glutamate + acetyl-CoA = N-acetyl-L-glutamate + CoA + H(+)</text>
        <dbReference type="Rhea" id="RHEA:24292"/>
        <dbReference type="ChEBI" id="CHEBI:15378"/>
        <dbReference type="ChEBI" id="CHEBI:29985"/>
        <dbReference type="ChEBI" id="CHEBI:44337"/>
        <dbReference type="ChEBI" id="CHEBI:57287"/>
        <dbReference type="ChEBI" id="CHEBI:57288"/>
        <dbReference type="EC" id="2.3.1.1"/>
    </reaction>
</comment>
<evidence type="ECO:0000256" key="16">
    <source>
        <dbReference type="SAM" id="MobiDB-lite"/>
    </source>
</evidence>
<dbReference type="EC" id="2.3.1.1" evidence="5 15"/>
<evidence type="ECO:0000313" key="19">
    <source>
        <dbReference type="Proteomes" id="UP000696280"/>
    </source>
</evidence>
<evidence type="ECO:0000256" key="9">
    <source>
        <dbReference type="ARBA" id="ARBA00022946"/>
    </source>
</evidence>
<keyword evidence="7 15" id="KW-0028">Amino-acid biosynthesis</keyword>
<dbReference type="AlphaFoldDB" id="A0A9N9L247"/>
<evidence type="ECO:0000256" key="11">
    <source>
        <dbReference type="ARBA" id="ARBA00023315"/>
    </source>
</evidence>
<dbReference type="PANTHER" id="PTHR23342">
    <property type="entry name" value="N-ACETYLGLUTAMATE SYNTHASE"/>
    <property type="match status" value="1"/>
</dbReference>
<organism evidence="18 19">
    <name type="scientific">Hymenoscyphus fraxineus</name>
    <dbReference type="NCBI Taxonomy" id="746836"/>
    <lineage>
        <taxon>Eukaryota</taxon>
        <taxon>Fungi</taxon>
        <taxon>Dikarya</taxon>
        <taxon>Ascomycota</taxon>
        <taxon>Pezizomycotina</taxon>
        <taxon>Leotiomycetes</taxon>
        <taxon>Helotiales</taxon>
        <taxon>Helotiaceae</taxon>
        <taxon>Hymenoscyphus</taxon>
    </lineage>
</organism>
<comment type="function">
    <text evidence="1 15">N-acetylglutamate synthase involved in arginine biosynthesis.</text>
</comment>
<dbReference type="PIRSF" id="PIRSF007892">
    <property type="entry name" value="NAGS_fungal"/>
    <property type="match status" value="1"/>
</dbReference>
<protein>
    <recommendedName>
        <fullName evidence="6 15">Amino-acid acetyltransferase, mitochondrial</fullName>
        <ecNumber evidence="5 15">2.3.1.1</ecNumber>
    </recommendedName>
    <alternativeName>
        <fullName evidence="12 15">Glutamate N-acetyltransferase</fullName>
    </alternativeName>
    <alternativeName>
        <fullName evidence="13 15">N-acetylglutamate synthase</fullName>
    </alternativeName>
</protein>
<accession>A0A9N9L247</accession>
<comment type="similarity">
    <text evidence="4 15">Belongs to the acetyltransferase family.</text>
</comment>
<dbReference type="EMBL" id="CAJVRL010000085">
    <property type="protein sequence ID" value="CAG8958810.1"/>
    <property type="molecule type" value="Genomic_DNA"/>
</dbReference>
<dbReference type="Proteomes" id="UP000696280">
    <property type="component" value="Unassembled WGS sequence"/>
</dbReference>
<dbReference type="GO" id="GO:0005759">
    <property type="term" value="C:mitochondrial matrix"/>
    <property type="evidence" value="ECO:0007669"/>
    <property type="project" value="TreeGrafter"/>
</dbReference>
<evidence type="ECO:0000256" key="1">
    <source>
        <dbReference type="ARBA" id="ARBA00002294"/>
    </source>
</evidence>
<name>A0A9N9L247_9HELO</name>
<evidence type="ECO:0000256" key="10">
    <source>
        <dbReference type="ARBA" id="ARBA00023128"/>
    </source>
</evidence>
<comment type="pathway">
    <text evidence="3 15">Amino-acid biosynthesis; L-arginine biosynthesis; N(2)-acetyl-L-ornithine from L-glutamate: step 1/4.</text>
</comment>
<dbReference type="GO" id="GO:0006592">
    <property type="term" value="P:ornithine biosynthetic process"/>
    <property type="evidence" value="ECO:0007669"/>
    <property type="project" value="TreeGrafter"/>
</dbReference>
<evidence type="ECO:0000256" key="15">
    <source>
        <dbReference type="PIRNR" id="PIRNR007892"/>
    </source>
</evidence>
<evidence type="ECO:0000256" key="2">
    <source>
        <dbReference type="ARBA" id="ARBA00004173"/>
    </source>
</evidence>
<dbReference type="GO" id="GO:0004042">
    <property type="term" value="F:L-glutamate N-acetyltransferase activity"/>
    <property type="evidence" value="ECO:0007669"/>
    <property type="project" value="InterPro"/>
</dbReference>
<dbReference type="Gene3D" id="3.40.630.30">
    <property type="match status" value="1"/>
</dbReference>
<keyword evidence="9" id="KW-0809">Transit peptide</keyword>
<dbReference type="GO" id="GO:0006526">
    <property type="term" value="P:L-arginine biosynthetic process"/>
    <property type="evidence" value="ECO:0007669"/>
    <property type="project" value="TreeGrafter"/>
</dbReference>
<evidence type="ECO:0000256" key="14">
    <source>
        <dbReference type="ARBA" id="ARBA00048372"/>
    </source>
</evidence>
<reference evidence="18" key="1">
    <citation type="submission" date="2021-07" db="EMBL/GenBank/DDBJ databases">
        <authorList>
            <person name="Durling M."/>
        </authorList>
    </citation>
    <scope>NUCLEOTIDE SEQUENCE</scope>
</reference>
<dbReference type="InterPro" id="IPR006855">
    <property type="entry name" value="Vertebrate-like_GNAT_dom"/>
</dbReference>
<proteinExistence type="inferred from homology"/>
<evidence type="ECO:0000256" key="8">
    <source>
        <dbReference type="ARBA" id="ARBA00022679"/>
    </source>
</evidence>
<evidence type="ECO:0000256" key="13">
    <source>
        <dbReference type="ARBA" id="ARBA00033251"/>
    </source>
</evidence>
<feature type="domain" description="N-acetyltransferase" evidence="17">
    <location>
        <begin position="558"/>
        <end position="727"/>
    </location>
</feature>
<evidence type="ECO:0000259" key="17">
    <source>
        <dbReference type="PROSITE" id="PS51731"/>
    </source>
</evidence>
<evidence type="ECO:0000256" key="7">
    <source>
        <dbReference type="ARBA" id="ARBA00022605"/>
    </source>
</evidence>
<evidence type="ECO:0000313" key="18">
    <source>
        <dbReference type="EMBL" id="CAG8958810.1"/>
    </source>
</evidence>
<keyword evidence="10 15" id="KW-0496">Mitochondrion</keyword>
<sequence length="735" mass="80766">MILQNIALKKGKEVAGHNLQQWSKRNNGILHRNDEGTRYYSAEPASSKQLREELAKEHVKELSNKQKAKKEAREIDKDFFMSVLGSTATKREAKAYLQRFSPPKTSEPRPPTPPERKHQTSKPGVNLGVFYTPTAVEGSPKFVQHPYTQKKKESEPQLHVALVKIRAPQELDDKTLSGVGRTLSQLARLGLISVVVVDCDGRTNSASGQTPNWRDLSTQQANRVVTAIDSNNGAGARLVDNVIAVNEESGTPKYGSVAQTNAYVILRTLLMTPLKRGIIPVLPTTAYTNLTQTAVPVTGSDTVLALLKELAGLPTEIPYDEDPIEVKKRLEKLRSEISVDRLIILDPLGGIPTPNRPNGYHVFLNLEQEFEPARHDLLRGMDSENTSNLVLTSTKKSSLSGIMKNNPISKLVEQELGSPAQESATAPDIPPPSKHANSYHLQNLKLARSVLALLPPSSSAILTTPDEAANSGRFVPFQPGGVGTRRSRNPLIHNLLTDKPVFSSSLPVGRLGQKSACSPEAFASPASTITPTTFAKHGMPITIFPNPATTRWEPPMFGKPQIALTDPRIDLAHLVHLIDDSFGRKLDVNEYLKRVDGRIAGVIIAGEYEGGALLTWELPPGVVDDGSPESRARMVPYLDKFAVLKRAQGSGGVADAVFTAMVRDCFPNGVVWRSRTTNVVNKWYFERSRGTWKLPGTGWTMFWTTPDMDRQTFLDYEGVCRGIEPSWADGKKTLD</sequence>
<dbReference type="InterPro" id="IPR011190">
    <property type="entry name" value="GlcNAc_Synth_fun"/>
</dbReference>
<dbReference type="PROSITE" id="PS51731">
    <property type="entry name" value="GNAT_NAGS"/>
    <property type="match status" value="1"/>
</dbReference>
<dbReference type="PANTHER" id="PTHR23342:SF4">
    <property type="entry name" value="AMINO-ACID ACETYLTRANSFERASE, MITOCHONDRIAL"/>
    <property type="match status" value="1"/>
</dbReference>
<keyword evidence="8 15" id="KW-0808">Transferase</keyword>
<keyword evidence="19" id="KW-1185">Reference proteome</keyword>
<evidence type="ECO:0000256" key="12">
    <source>
        <dbReference type="ARBA" id="ARBA00030346"/>
    </source>
</evidence>
<comment type="subcellular location">
    <subcellularLocation>
        <location evidence="2 15">Mitochondrion</location>
    </subcellularLocation>
</comment>
<dbReference type="FunFam" id="3.40.630.30:FF:000049">
    <property type="entry name" value="Amino-acid acetyltransferase, mitochondrial"/>
    <property type="match status" value="1"/>
</dbReference>
<dbReference type="Pfam" id="PF04768">
    <property type="entry name" value="NAT"/>
    <property type="match status" value="1"/>
</dbReference>
<feature type="region of interest" description="Disordered" evidence="16">
    <location>
        <begin position="416"/>
        <end position="437"/>
    </location>
</feature>
<evidence type="ECO:0000256" key="4">
    <source>
        <dbReference type="ARBA" id="ARBA00008694"/>
    </source>
</evidence>
<evidence type="ECO:0000256" key="6">
    <source>
        <dbReference type="ARBA" id="ARBA00018802"/>
    </source>
</evidence>
<keyword evidence="11 15" id="KW-0012">Acyltransferase</keyword>
<gene>
    <name evidence="18" type="ORF">HYFRA_00011761</name>
</gene>